<reference evidence="2" key="1">
    <citation type="submission" date="2022-11" db="UniProtKB">
        <authorList>
            <consortium name="WormBaseParasite"/>
        </authorList>
    </citation>
    <scope>IDENTIFICATION</scope>
</reference>
<name>A0AC34G4A3_9BILA</name>
<organism evidence="1 2">
    <name type="scientific">Panagrolaimus sp. ES5</name>
    <dbReference type="NCBI Taxonomy" id="591445"/>
    <lineage>
        <taxon>Eukaryota</taxon>
        <taxon>Metazoa</taxon>
        <taxon>Ecdysozoa</taxon>
        <taxon>Nematoda</taxon>
        <taxon>Chromadorea</taxon>
        <taxon>Rhabditida</taxon>
        <taxon>Tylenchina</taxon>
        <taxon>Panagrolaimomorpha</taxon>
        <taxon>Panagrolaimoidea</taxon>
        <taxon>Panagrolaimidae</taxon>
        <taxon>Panagrolaimus</taxon>
    </lineage>
</organism>
<sequence>MKNKPQIGSKIQSFTVLAEAGSGGCIVFIVERDGKLYAMKYTNEDRFNLEKEYQTSQKCWIKEKLLKCLQFVRCETYSYLIMELTGQTLASDDSDLKETCRLYIEALKGIEQLHGLKMIHQDLKPNNLAKSLRRDGGVEVLDYGTVAEIVKGRCINGCMGTAIFAARDAMDNKKIGQQHFRSDIEAWFYCLVSGCKDGELGWEYKRGYDVILAAKKEEWKTKNRERFLTGLPKQFLIIMQLIDKIQPGRTFHYQQYYSLLNEIIETENLTYIPAVGLKYPAPNPEFQYYLTQNGRIGIKTTGFSFNKKDKTVWYQGGRLVVFICKFPHCNFCLYVDEKRFNEDATADGIPPIFKTTDRVHQH</sequence>
<proteinExistence type="predicted"/>
<evidence type="ECO:0000313" key="2">
    <source>
        <dbReference type="WBParaSite" id="ES5_v2.g24550.t1"/>
    </source>
</evidence>
<dbReference type="Proteomes" id="UP000887579">
    <property type="component" value="Unplaced"/>
</dbReference>
<accession>A0AC34G4A3</accession>
<dbReference type="WBParaSite" id="ES5_v2.g24550.t1">
    <property type="protein sequence ID" value="ES5_v2.g24550.t1"/>
    <property type="gene ID" value="ES5_v2.g24550"/>
</dbReference>
<protein>
    <submittedName>
        <fullName evidence="2">Protein kinase domain-containing protein</fullName>
    </submittedName>
</protein>
<evidence type="ECO:0000313" key="1">
    <source>
        <dbReference type="Proteomes" id="UP000887579"/>
    </source>
</evidence>